<dbReference type="InterPro" id="IPR036511">
    <property type="entry name" value="TGT-like_sf"/>
</dbReference>
<evidence type="ECO:0000256" key="4">
    <source>
        <dbReference type="ARBA" id="ARBA00022785"/>
    </source>
</evidence>
<keyword evidence="7" id="KW-0479">Metal-binding</keyword>
<evidence type="ECO:0000256" key="5">
    <source>
        <dbReference type="ARBA" id="ARBA00022833"/>
    </source>
</evidence>
<dbReference type="Proteomes" id="UP000823891">
    <property type="component" value="Unassembled WGS sequence"/>
</dbReference>
<keyword evidence="4 7" id="KW-0671">Queuosine biosynthesis</keyword>
<evidence type="ECO:0000256" key="6">
    <source>
        <dbReference type="ARBA" id="ARBA00050112"/>
    </source>
</evidence>
<feature type="region of interest" description="RNA binding; important for wobble base 34 recognition" evidence="7">
    <location>
        <begin position="276"/>
        <end position="280"/>
    </location>
</feature>
<comment type="function">
    <text evidence="7">Catalyzes the base-exchange of a guanine (G) residue with the queuine precursor 7-aminomethyl-7-deazaguanine (PreQ1) at position 34 (anticodon wobble position) in tRNAs with GU(N) anticodons (tRNA-Asp, -Asn, -His and -Tyr). Catalysis occurs through a double-displacement mechanism. The nucleophile active site attacks the C1' of nucleotide 34 to detach the guanine base from the RNA, forming a covalent enzyme-RNA intermediate. The proton acceptor active site deprotonates the incoming PreQ1, allowing a nucleophilic attack on the C1' of the ribose to form the product. After dissociation, two additional enzymatic reactions on the tRNA convert PreQ1 to queuine (Q), resulting in the hypermodified nucleoside queuosine (7-(((4,5-cis-dihydroxy-2-cyclopenten-1-yl)amino)methyl)-7-deazaguanosine).</text>
</comment>
<gene>
    <name evidence="7 9" type="primary">tgt</name>
    <name evidence="9" type="ORF">H9761_19920</name>
</gene>
<sequence>MYRLIRQEGRAKRGELVTVHGTIQTPVFMNVGTAAAIKGAVSTEDLEQIKTQVELSNTYHLHVRPGDEVVKKLGGLHKFMSWNRPILTDSGGFQVFSLATLRKIKEEGVYFHSHVDGRKIFMGPEESMRIQSNLASTIAMAFDECAPAKAERDYVENSVARTTRWLERCKKEMQRLNGLEDTINKNQLLFGINQGAVYTDIRIDHAKRIAEMELDGYAIGGLAVGETHEEMYHVLDETVPHLPVDRPTYLMGVGTPANILEAVERGVDFFDCVYPTRNGRHGHLYTNHGKINLFNARYELDTRPIEEGCGCPACRRYSRAYIRHLLKAKEMLGMRLCVLHNLWFYNTMMEEIRDALDEGRFAAYKKEKLDRMNGGEES</sequence>
<feature type="binding site" evidence="7">
    <location>
        <position position="194"/>
    </location>
    <ligand>
        <name>substrate</name>
    </ligand>
</feature>
<dbReference type="HAMAP" id="MF_00168">
    <property type="entry name" value="Q_tRNA_Tgt"/>
    <property type="match status" value="1"/>
</dbReference>
<evidence type="ECO:0000313" key="10">
    <source>
        <dbReference type="Proteomes" id="UP000823891"/>
    </source>
</evidence>
<comment type="pathway">
    <text evidence="7">tRNA modification; tRNA-queuosine biosynthesis.</text>
</comment>
<dbReference type="NCBIfam" id="TIGR00449">
    <property type="entry name" value="tgt_general"/>
    <property type="match status" value="1"/>
</dbReference>
<name>A0A9D2NK68_9FIRM</name>
<dbReference type="FunFam" id="3.20.20.105:FF:000001">
    <property type="entry name" value="Queuine tRNA-ribosyltransferase"/>
    <property type="match status" value="1"/>
</dbReference>
<feature type="binding site" evidence="7">
    <location>
        <begin position="89"/>
        <end position="93"/>
    </location>
    <ligand>
        <name>substrate</name>
    </ligand>
</feature>
<reference evidence="9" key="1">
    <citation type="journal article" date="2021" name="PeerJ">
        <title>Extensive microbial diversity within the chicken gut microbiome revealed by metagenomics and culture.</title>
        <authorList>
            <person name="Gilroy R."/>
            <person name="Ravi A."/>
            <person name="Getino M."/>
            <person name="Pursley I."/>
            <person name="Horton D.L."/>
            <person name="Alikhan N.F."/>
            <person name="Baker D."/>
            <person name="Gharbi K."/>
            <person name="Hall N."/>
            <person name="Watson M."/>
            <person name="Adriaenssens E.M."/>
            <person name="Foster-Nyarko E."/>
            <person name="Jarju S."/>
            <person name="Secka A."/>
            <person name="Antonio M."/>
            <person name="Oren A."/>
            <person name="Chaudhuri R.R."/>
            <person name="La Ragione R."/>
            <person name="Hildebrand F."/>
            <person name="Pallen M.J."/>
        </authorList>
    </citation>
    <scope>NUCLEOTIDE SEQUENCE</scope>
    <source>
        <strain evidence="9">USAMLcec2-132</strain>
    </source>
</reference>
<keyword evidence="1 7" id="KW-0328">Glycosyltransferase</keyword>
<keyword evidence="3 7" id="KW-0819">tRNA processing</keyword>
<proteinExistence type="inferred from homology"/>
<dbReference type="GO" id="GO:0008479">
    <property type="term" value="F:tRNA-guanosine(34) queuine transglycosylase activity"/>
    <property type="evidence" value="ECO:0007669"/>
    <property type="project" value="UniProtKB-UniRule"/>
</dbReference>
<comment type="caution">
    <text evidence="9">The sequence shown here is derived from an EMBL/GenBank/DDBJ whole genome shotgun (WGS) entry which is preliminary data.</text>
</comment>
<feature type="active site" description="Nucleophile" evidence="7">
    <location>
        <position position="271"/>
    </location>
</feature>
<evidence type="ECO:0000256" key="3">
    <source>
        <dbReference type="ARBA" id="ARBA00022694"/>
    </source>
</evidence>
<evidence type="ECO:0000256" key="1">
    <source>
        <dbReference type="ARBA" id="ARBA00022676"/>
    </source>
</evidence>
<dbReference type="InterPro" id="IPR050076">
    <property type="entry name" value="ArchSynthase1/Queuine_TRR"/>
</dbReference>
<comment type="catalytic activity">
    <reaction evidence="6 7">
        <text>7-aminomethyl-7-carbaguanine + guanosine(34) in tRNA = 7-aminomethyl-7-carbaguanosine(34) in tRNA + guanine</text>
        <dbReference type="Rhea" id="RHEA:24104"/>
        <dbReference type="Rhea" id="RHEA-COMP:10341"/>
        <dbReference type="Rhea" id="RHEA-COMP:10342"/>
        <dbReference type="ChEBI" id="CHEBI:16235"/>
        <dbReference type="ChEBI" id="CHEBI:58703"/>
        <dbReference type="ChEBI" id="CHEBI:74269"/>
        <dbReference type="ChEBI" id="CHEBI:82833"/>
        <dbReference type="EC" id="2.4.2.29"/>
    </reaction>
</comment>
<dbReference type="PANTHER" id="PTHR46499:SF1">
    <property type="entry name" value="QUEUINE TRNA-RIBOSYLTRANSFERASE"/>
    <property type="match status" value="1"/>
</dbReference>
<dbReference type="AlphaFoldDB" id="A0A9D2NK68"/>
<dbReference type="InterPro" id="IPR004803">
    <property type="entry name" value="TGT"/>
</dbReference>
<protein>
    <recommendedName>
        <fullName evidence="7">Queuine tRNA-ribosyltransferase</fullName>
        <ecNumber evidence="7">2.4.2.29</ecNumber>
    </recommendedName>
    <alternativeName>
        <fullName evidence="7">Guanine insertion enzyme</fullName>
    </alternativeName>
    <alternativeName>
        <fullName evidence="7">tRNA-guanine transglycosylase</fullName>
    </alternativeName>
</protein>
<reference evidence="9" key="2">
    <citation type="submission" date="2021-04" db="EMBL/GenBank/DDBJ databases">
        <authorList>
            <person name="Gilroy R."/>
        </authorList>
    </citation>
    <scope>NUCLEOTIDE SEQUENCE</scope>
    <source>
        <strain evidence="9">USAMLcec2-132</strain>
    </source>
</reference>
<dbReference type="GO" id="GO:0008616">
    <property type="term" value="P:tRNA queuosine(34) biosynthetic process"/>
    <property type="evidence" value="ECO:0007669"/>
    <property type="project" value="UniProtKB-UniRule"/>
</dbReference>
<dbReference type="NCBIfam" id="TIGR00430">
    <property type="entry name" value="Q_tRNA_tgt"/>
    <property type="match status" value="1"/>
</dbReference>
<dbReference type="Gene3D" id="3.20.20.105">
    <property type="entry name" value="Queuine tRNA-ribosyltransferase-like"/>
    <property type="match status" value="1"/>
</dbReference>
<organism evidence="9 10">
    <name type="scientific">Candidatus Eisenbergiella merdavium</name>
    <dbReference type="NCBI Taxonomy" id="2838551"/>
    <lineage>
        <taxon>Bacteria</taxon>
        <taxon>Bacillati</taxon>
        <taxon>Bacillota</taxon>
        <taxon>Clostridia</taxon>
        <taxon>Lachnospirales</taxon>
        <taxon>Lachnospiraceae</taxon>
        <taxon>Eisenbergiella</taxon>
    </lineage>
</organism>
<feature type="domain" description="tRNA-guanine(15) transglycosylase-like" evidence="8">
    <location>
        <begin position="10"/>
        <end position="372"/>
    </location>
</feature>
<feature type="active site" description="Proton acceptor" evidence="7">
    <location>
        <position position="89"/>
    </location>
</feature>
<feature type="binding site" evidence="7">
    <location>
        <position position="311"/>
    </location>
    <ligand>
        <name>Zn(2+)</name>
        <dbReference type="ChEBI" id="CHEBI:29105"/>
    </ligand>
</feature>
<comment type="cofactor">
    <cofactor evidence="7">
        <name>Zn(2+)</name>
        <dbReference type="ChEBI" id="CHEBI:29105"/>
    </cofactor>
    <text evidence="7">Binds 1 zinc ion per subunit.</text>
</comment>
<accession>A0A9D2NK68</accession>
<dbReference type="SUPFAM" id="SSF51713">
    <property type="entry name" value="tRNA-guanine transglycosylase"/>
    <property type="match status" value="1"/>
</dbReference>
<keyword evidence="2 7" id="KW-0808">Transferase</keyword>
<feature type="binding site" evidence="7">
    <location>
        <position position="314"/>
    </location>
    <ligand>
        <name>Zn(2+)</name>
        <dbReference type="ChEBI" id="CHEBI:29105"/>
    </ligand>
</feature>
<evidence type="ECO:0000256" key="2">
    <source>
        <dbReference type="ARBA" id="ARBA00022679"/>
    </source>
</evidence>
<dbReference type="PANTHER" id="PTHR46499">
    <property type="entry name" value="QUEUINE TRNA-RIBOSYLTRANSFERASE"/>
    <property type="match status" value="1"/>
</dbReference>
<comment type="subunit">
    <text evidence="7">Homodimer. Within each dimer, one monomer is responsible for RNA recognition and catalysis, while the other monomer binds to the replacement base PreQ1.</text>
</comment>
<keyword evidence="5 7" id="KW-0862">Zinc</keyword>
<evidence type="ECO:0000256" key="7">
    <source>
        <dbReference type="HAMAP-Rule" id="MF_00168"/>
    </source>
</evidence>
<feature type="binding site" evidence="7">
    <location>
        <position position="221"/>
    </location>
    <ligand>
        <name>substrate</name>
    </ligand>
</feature>
<dbReference type="GO" id="GO:0046872">
    <property type="term" value="F:metal ion binding"/>
    <property type="evidence" value="ECO:0007669"/>
    <property type="project" value="UniProtKB-KW"/>
</dbReference>
<feature type="binding site" evidence="7">
    <location>
        <position position="309"/>
    </location>
    <ligand>
        <name>Zn(2+)</name>
        <dbReference type="ChEBI" id="CHEBI:29105"/>
    </ligand>
</feature>
<feature type="binding site" evidence="7">
    <location>
        <position position="340"/>
    </location>
    <ligand>
        <name>Zn(2+)</name>
        <dbReference type="ChEBI" id="CHEBI:29105"/>
    </ligand>
</feature>
<feature type="binding site" evidence="7">
    <location>
        <position position="143"/>
    </location>
    <ligand>
        <name>substrate</name>
    </ligand>
</feature>
<evidence type="ECO:0000259" key="8">
    <source>
        <dbReference type="Pfam" id="PF01702"/>
    </source>
</evidence>
<dbReference type="EMBL" id="DWWS01000074">
    <property type="protein sequence ID" value="HJC25932.1"/>
    <property type="molecule type" value="Genomic_DNA"/>
</dbReference>
<dbReference type="InterPro" id="IPR002616">
    <property type="entry name" value="tRNA_ribo_trans-like"/>
</dbReference>
<dbReference type="GO" id="GO:0005829">
    <property type="term" value="C:cytosol"/>
    <property type="evidence" value="ECO:0007669"/>
    <property type="project" value="TreeGrafter"/>
</dbReference>
<feature type="region of interest" description="RNA binding" evidence="7">
    <location>
        <begin position="252"/>
        <end position="258"/>
    </location>
</feature>
<comment type="similarity">
    <text evidence="7">Belongs to the queuine tRNA-ribosyltransferase family.</text>
</comment>
<evidence type="ECO:0000313" key="9">
    <source>
        <dbReference type="EMBL" id="HJC25932.1"/>
    </source>
</evidence>
<dbReference type="EC" id="2.4.2.29" evidence="7"/>
<dbReference type="Pfam" id="PF01702">
    <property type="entry name" value="TGT"/>
    <property type="match status" value="1"/>
</dbReference>